<keyword evidence="3" id="KW-0408">Iron</keyword>
<dbReference type="InterPro" id="IPR029052">
    <property type="entry name" value="Metallo-depent_PP-like"/>
</dbReference>
<comment type="similarity">
    <text evidence="4">Belongs to the cyclic nucleotide phosphodiesterase class-III family.</text>
</comment>
<dbReference type="EMBL" id="JBHSBA010000003">
    <property type="protein sequence ID" value="MFC4124623.1"/>
    <property type="molecule type" value="Genomic_DNA"/>
</dbReference>
<reference evidence="7" key="1">
    <citation type="journal article" date="2019" name="Int. J. Syst. Evol. Microbiol.">
        <title>The Global Catalogue of Microorganisms (GCM) 10K type strain sequencing project: providing services to taxonomists for standard genome sequencing and annotation.</title>
        <authorList>
            <consortium name="The Broad Institute Genomics Platform"/>
            <consortium name="The Broad Institute Genome Sequencing Center for Infectious Disease"/>
            <person name="Wu L."/>
            <person name="Ma J."/>
        </authorList>
    </citation>
    <scope>NUCLEOTIDE SEQUENCE [LARGE SCALE GENOMIC DNA]</scope>
    <source>
        <strain evidence="7">CGMCC 4.7204</strain>
    </source>
</reference>
<gene>
    <name evidence="6" type="ORF">ACFOW8_06770</name>
</gene>
<evidence type="ECO:0000259" key="5">
    <source>
        <dbReference type="Pfam" id="PF00149"/>
    </source>
</evidence>
<dbReference type="InterPro" id="IPR004843">
    <property type="entry name" value="Calcineurin-like_PHP"/>
</dbReference>
<keyword evidence="1" id="KW-0479">Metal-binding</keyword>
<keyword evidence="2" id="KW-0378">Hydrolase</keyword>
<protein>
    <submittedName>
        <fullName evidence="6">Metallophosphoesterase</fullName>
    </submittedName>
</protein>
<dbReference type="InterPro" id="IPR050884">
    <property type="entry name" value="CNP_phosphodiesterase-III"/>
</dbReference>
<name>A0ABV8L3C3_9NOCA</name>
<proteinExistence type="inferred from homology"/>
<evidence type="ECO:0000256" key="3">
    <source>
        <dbReference type="ARBA" id="ARBA00023004"/>
    </source>
</evidence>
<sequence>MERSQRRKRLPMILAAQLSDTHFDLSPRNTERVERVMAYLADLPRRPDVILVTGDITDSGKPEQYAEARLALRADIPIHLLPGNHDDRAAFRTELLGEPTSDAPINSVHRVGRLTVIMLDSTVPGEPGGLLAGETCDWLDETVAAAGDGPIVVALHHPPRPVASPVVDVIALAEPGRLAEVVAGDPRIIGVLTGHAHSPIATTFAGKPMITCPSTASVLGGEWEVTPPHKVMDYAPDPAVALHVIDETNTLTTHFRSVPMGGWLAEPPI</sequence>
<organism evidence="6 7">
    <name type="scientific">Nocardia rhizosphaerae</name>
    <dbReference type="NCBI Taxonomy" id="1691571"/>
    <lineage>
        <taxon>Bacteria</taxon>
        <taxon>Bacillati</taxon>
        <taxon>Actinomycetota</taxon>
        <taxon>Actinomycetes</taxon>
        <taxon>Mycobacteriales</taxon>
        <taxon>Nocardiaceae</taxon>
        <taxon>Nocardia</taxon>
    </lineage>
</organism>
<dbReference type="Pfam" id="PF00149">
    <property type="entry name" value="Metallophos"/>
    <property type="match status" value="1"/>
</dbReference>
<evidence type="ECO:0000256" key="4">
    <source>
        <dbReference type="ARBA" id="ARBA00025742"/>
    </source>
</evidence>
<dbReference type="PANTHER" id="PTHR42988">
    <property type="entry name" value="PHOSPHOHYDROLASE"/>
    <property type="match status" value="1"/>
</dbReference>
<evidence type="ECO:0000256" key="1">
    <source>
        <dbReference type="ARBA" id="ARBA00022723"/>
    </source>
</evidence>
<evidence type="ECO:0000256" key="2">
    <source>
        <dbReference type="ARBA" id="ARBA00022801"/>
    </source>
</evidence>
<dbReference type="Gene3D" id="3.60.21.10">
    <property type="match status" value="1"/>
</dbReference>
<dbReference type="SUPFAM" id="SSF56300">
    <property type="entry name" value="Metallo-dependent phosphatases"/>
    <property type="match status" value="1"/>
</dbReference>
<evidence type="ECO:0000313" key="7">
    <source>
        <dbReference type="Proteomes" id="UP001595767"/>
    </source>
</evidence>
<accession>A0ABV8L3C3</accession>
<feature type="domain" description="Calcineurin-like phosphoesterase" evidence="5">
    <location>
        <begin position="16"/>
        <end position="199"/>
    </location>
</feature>
<keyword evidence="7" id="KW-1185">Reference proteome</keyword>
<dbReference type="PANTHER" id="PTHR42988:SF2">
    <property type="entry name" value="CYCLIC NUCLEOTIDE PHOSPHODIESTERASE CBUA0032-RELATED"/>
    <property type="match status" value="1"/>
</dbReference>
<dbReference type="RefSeq" id="WP_378547017.1">
    <property type="nucleotide sequence ID" value="NZ_JBHSBA010000003.1"/>
</dbReference>
<dbReference type="Proteomes" id="UP001595767">
    <property type="component" value="Unassembled WGS sequence"/>
</dbReference>
<evidence type="ECO:0000313" key="6">
    <source>
        <dbReference type="EMBL" id="MFC4124623.1"/>
    </source>
</evidence>
<comment type="caution">
    <text evidence="6">The sequence shown here is derived from an EMBL/GenBank/DDBJ whole genome shotgun (WGS) entry which is preliminary data.</text>
</comment>